<sequence length="55" mass="6251">MNLFFFGGHAPTHKDNQEGDKYENIGDPNFDESLDQGAEYMDDSLRMIDQPLGDN</sequence>
<evidence type="ECO:0000313" key="3">
    <source>
        <dbReference type="Proteomes" id="UP001500582"/>
    </source>
</evidence>
<protein>
    <submittedName>
        <fullName evidence="2">Uncharacterized protein</fullName>
    </submittedName>
</protein>
<comment type="caution">
    <text evidence="2">The sequence shown here is derived from an EMBL/GenBank/DDBJ whole genome shotgun (WGS) entry which is preliminary data.</text>
</comment>
<gene>
    <name evidence="2" type="ORF">GCM10023149_24470</name>
</gene>
<name>A0ABP8GFJ6_9SPHI</name>
<keyword evidence="3" id="KW-1185">Reference proteome</keyword>
<dbReference type="RefSeq" id="WP_345211366.1">
    <property type="nucleotide sequence ID" value="NZ_BAABFT010000005.1"/>
</dbReference>
<feature type="region of interest" description="Disordered" evidence="1">
    <location>
        <begin position="1"/>
        <end position="20"/>
    </location>
</feature>
<reference evidence="3" key="1">
    <citation type="journal article" date="2019" name="Int. J. Syst. Evol. Microbiol.">
        <title>The Global Catalogue of Microorganisms (GCM) 10K type strain sequencing project: providing services to taxonomists for standard genome sequencing and annotation.</title>
        <authorList>
            <consortium name="The Broad Institute Genomics Platform"/>
            <consortium name="The Broad Institute Genome Sequencing Center for Infectious Disease"/>
            <person name="Wu L."/>
            <person name="Ma J."/>
        </authorList>
    </citation>
    <scope>NUCLEOTIDE SEQUENCE [LARGE SCALE GENOMIC DNA]</scope>
    <source>
        <strain evidence="3">JCM 17705</strain>
    </source>
</reference>
<accession>A0ABP8GFJ6</accession>
<dbReference type="Proteomes" id="UP001500582">
    <property type="component" value="Unassembled WGS sequence"/>
</dbReference>
<evidence type="ECO:0000256" key="1">
    <source>
        <dbReference type="SAM" id="MobiDB-lite"/>
    </source>
</evidence>
<organism evidence="2 3">
    <name type="scientific">Mucilaginibacter gynuensis</name>
    <dbReference type="NCBI Taxonomy" id="1302236"/>
    <lineage>
        <taxon>Bacteria</taxon>
        <taxon>Pseudomonadati</taxon>
        <taxon>Bacteroidota</taxon>
        <taxon>Sphingobacteriia</taxon>
        <taxon>Sphingobacteriales</taxon>
        <taxon>Sphingobacteriaceae</taxon>
        <taxon>Mucilaginibacter</taxon>
    </lineage>
</organism>
<proteinExistence type="predicted"/>
<evidence type="ECO:0000313" key="2">
    <source>
        <dbReference type="EMBL" id="GAA4323494.1"/>
    </source>
</evidence>
<dbReference type="EMBL" id="BAABFT010000005">
    <property type="protein sequence ID" value="GAA4323494.1"/>
    <property type="molecule type" value="Genomic_DNA"/>
</dbReference>